<dbReference type="InterPro" id="IPR000700">
    <property type="entry name" value="PAS-assoc_C"/>
</dbReference>
<dbReference type="SMART" id="SM00387">
    <property type="entry name" value="HATPase_c"/>
    <property type="match status" value="1"/>
</dbReference>
<dbReference type="InterPro" id="IPR001610">
    <property type="entry name" value="PAC"/>
</dbReference>
<evidence type="ECO:0000256" key="4">
    <source>
        <dbReference type="ARBA" id="ARBA00022679"/>
    </source>
</evidence>
<dbReference type="PANTHER" id="PTHR43304">
    <property type="entry name" value="PHYTOCHROME-LIKE PROTEIN CPH1"/>
    <property type="match status" value="1"/>
</dbReference>
<dbReference type="Proteomes" id="UP000282195">
    <property type="component" value="Plasmid pRCCGE525c"/>
</dbReference>
<dbReference type="Gene3D" id="3.30.450.20">
    <property type="entry name" value="PAS domain"/>
    <property type="match status" value="3"/>
</dbReference>
<organism evidence="9 10">
    <name type="scientific">Rhizobium jaguaris</name>
    <dbReference type="NCBI Taxonomy" id="1312183"/>
    <lineage>
        <taxon>Bacteria</taxon>
        <taxon>Pseudomonadati</taxon>
        <taxon>Pseudomonadota</taxon>
        <taxon>Alphaproteobacteria</taxon>
        <taxon>Hyphomicrobiales</taxon>
        <taxon>Rhizobiaceae</taxon>
        <taxon>Rhizobium/Agrobacterium group</taxon>
        <taxon>Rhizobium</taxon>
    </lineage>
</organism>
<keyword evidence="3" id="KW-0597">Phosphoprotein</keyword>
<dbReference type="PANTHER" id="PTHR43304:SF1">
    <property type="entry name" value="PAC DOMAIN-CONTAINING PROTEIN"/>
    <property type="match status" value="1"/>
</dbReference>
<dbReference type="InterPro" id="IPR035965">
    <property type="entry name" value="PAS-like_dom_sf"/>
</dbReference>
<dbReference type="PROSITE" id="PS50109">
    <property type="entry name" value="HIS_KIN"/>
    <property type="match status" value="1"/>
</dbReference>
<dbReference type="SUPFAM" id="SSF55785">
    <property type="entry name" value="PYP-like sensor domain (PAS domain)"/>
    <property type="match status" value="3"/>
</dbReference>
<sequence length="638" mass="70898">MTSDSTPAGARETLSDMGEPPTALASGSPDVSFGCDSVPALICEIDLERGGRRFNRAWELFTGIAPPGLVGDAWLNAVHEEDRETLGHAADTEGSPRSVDIRIRDRNGQYHWFLTNIARPIAADLPWSSRTLVALPIDERKACEAARDAESADVRMMLQNMPTMIWRTTAAGEMDYANERYLARWGQTHDTINGFGWKDSVHPDDRDGIVSYWANHVGTDVDGMYEFRAGSPSTGYRWYLSIATPRRDDNGNVVQWYGATFDIEDRKRAEYQLRRNEAFLRQGQLINKSGSVGANLRTGEHHWSDETYRILEFDQGVTPGFGPYLQRVHPDDIDLVREKLEHVKRNEIEVEFEHRLSFPDGRIKHLRVLVNPAPAGLDDLNTVGVIMDVTSAKMAEREMHRAQAELTRVTRIATMAELTASIAHEINQPLSGILTNGEAGLRWLNRDEPDITEATEAIERVVVGARRVSDVVRQLRAIFTRKDPAPTKFDLNDLVRGTLPLLRSHINHHQGAVSLSLAGNIPAIFADPVQIQQVVINLLTNGLQAPRKSDTHERRLTIETARDEVSVTLRVSDDGLGIDDAHLTNIFEPFFTTKNDGMGMGLSICRSIVESHGGRMFAQANPAGGATVGFALPIEPNL</sequence>
<dbReference type="PROSITE" id="PS50113">
    <property type="entry name" value="PAC"/>
    <property type="match status" value="1"/>
</dbReference>
<evidence type="ECO:0000259" key="8">
    <source>
        <dbReference type="PROSITE" id="PS50113"/>
    </source>
</evidence>
<evidence type="ECO:0000259" key="7">
    <source>
        <dbReference type="PROSITE" id="PS50109"/>
    </source>
</evidence>
<dbReference type="CDD" id="cd00130">
    <property type="entry name" value="PAS"/>
    <property type="match status" value="3"/>
</dbReference>
<keyword evidence="10" id="KW-1185">Reference proteome</keyword>
<dbReference type="Pfam" id="PF00512">
    <property type="entry name" value="HisKA"/>
    <property type="match status" value="1"/>
</dbReference>
<dbReference type="SUPFAM" id="SSF47384">
    <property type="entry name" value="Homodimeric domain of signal transducing histidine kinase"/>
    <property type="match status" value="1"/>
</dbReference>
<feature type="domain" description="Histidine kinase" evidence="7">
    <location>
        <begin position="421"/>
        <end position="636"/>
    </location>
</feature>
<keyword evidence="5" id="KW-0418">Kinase</keyword>
<dbReference type="InterPro" id="IPR004358">
    <property type="entry name" value="Sig_transdc_His_kin-like_C"/>
</dbReference>
<dbReference type="Pfam" id="PF02518">
    <property type="entry name" value="HATPase_c"/>
    <property type="match status" value="1"/>
</dbReference>
<evidence type="ECO:0000313" key="10">
    <source>
        <dbReference type="Proteomes" id="UP000282195"/>
    </source>
</evidence>
<dbReference type="InterPro" id="IPR000014">
    <property type="entry name" value="PAS"/>
</dbReference>
<geneLocation type="plasmid" evidence="10">
    <name>prccge525c</name>
</geneLocation>
<evidence type="ECO:0000256" key="3">
    <source>
        <dbReference type="ARBA" id="ARBA00022553"/>
    </source>
</evidence>
<dbReference type="SUPFAM" id="SSF55874">
    <property type="entry name" value="ATPase domain of HSP90 chaperone/DNA topoisomerase II/histidine kinase"/>
    <property type="match status" value="1"/>
</dbReference>
<dbReference type="SMART" id="SM00388">
    <property type="entry name" value="HisKA"/>
    <property type="match status" value="1"/>
</dbReference>
<dbReference type="Gene3D" id="3.30.565.10">
    <property type="entry name" value="Histidine kinase-like ATPase, C-terminal domain"/>
    <property type="match status" value="1"/>
</dbReference>
<evidence type="ECO:0000256" key="2">
    <source>
        <dbReference type="ARBA" id="ARBA00012438"/>
    </source>
</evidence>
<dbReference type="SMART" id="SM00086">
    <property type="entry name" value="PAC"/>
    <property type="match status" value="2"/>
</dbReference>
<dbReference type="CDD" id="cd00082">
    <property type="entry name" value="HisKA"/>
    <property type="match status" value="1"/>
</dbReference>
<evidence type="ECO:0000256" key="6">
    <source>
        <dbReference type="SAM" id="MobiDB-lite"/>
    </source>
</evidence>
<dbReference type="NCBIfam" id="TIGR00229">
    <property type="entry name" value="sensory_box"/>
    <property type="match status" value="2"/>
</dbReference>
<dbReference type="AlphaFoldDB" id="A0A387FUG3"/>
<comment type="catalytic activity">
    <reaction evidence="1">
        <text>ATP + protein L-histidine = ADP + protein N-phospho-L-histidine.</text>
        <dbReference type="EC" id="2.7.13.3"/>
    </reaction>
</comment>
<dbReference type="Gene3D" id="1.10.287.130">
    <property type="match status" value="1"/>
</dbReference>
<name>A0A387FUG3_9HYPH</name>
<keyword evidence="9" id="KW-0614">Plasmid</keyword>
<dbReference type="EMBL" id="CP032695">
    <property type="protein sequence ID" value="AYG62208.1"/>
    <property type="molecule type" value="Genomic_DNA"/>
</dbReference>
<evidence type="ECO:0000256" key="5">
    <source>
        <dbReference type="ARBA" id="ARBA00022777"/>
    </source>
</evidence>
<gene>
    <name evidence="9" type="ORF">CCGE525_25615</name>
</gene>
<dbReference type="InterPro" id="IPR005467">
    <property type="entry name" value="His_kinase_dom"/>
</dbReference>
<protein>
    <recommendedName>
        <fullName evidence="2">histidine kinase</fullName>
        <ecNumber evidence="2">2.7.13.3</ecNumber>
    </recommendedName>
</protein>
<dbReference type="InterPro" id="IPR003661">
    <property type="entry name" value="HisK_dim/P_dom"/>
</dbReference>
<dbReference type="InterPro" id="IPR003594">
    <property type="entry name" value="HATPase_dom"/>
</dbReference>
<dbReference type="EC" id="2.7.13.3" evidence="2"/>
<evidence type="ECO:0000313" key="9">
    <source>
        <dbReference type="EMBL" id="AYG62208.1"/>
    </source>
</evidence>
<feature type="domain" description="PAC" evidence="8">
    <location>
        <begin position="223"/>
        <end position="275"/>
    </location>
</feature>
<evidence type="ECO:0000256" key="1">
    <source>
        <dbReference type="ARBA" id="ARBA00000085"/>
    </source>
</evidence>
<reference evidence="9 10" key="1">
    <citation type="submission" date="2018-10" db="EMBL/GenBank/DDBJ databases">
        <title>Rhizobium etli, R. leguminosarum and a new Rhizobium genospecies from Phaseolus dumosus.</title>
        <authorList>
            <person name="Ramirez-Puebla S.T."/>
            <person name="Rogel-Hernandez M.A."/>
            <person name="Guerrero G."/>
            <person name="Ormeno-Orrillo E."/>
            <person name="Martinez-Romero J.C."/>
            <person name="Negrete-Yankelevich S."/>
            <person name="Martinez-Romero E."/>
        </authorList>
    </citation>
    <scope>NUCLEOTIDE SEQUENCE [LARGE SCALE GENOMIC DNA]</scope>
    <source>
        <strain evidence="9 10">CCGE525</strain>
        <plasmid evidence="10">prccge525c</plasmid>
    </source>
</reference>
<feature type="region of interest" description="Disordered" evidence="6">
    <location>
        <begin position="1"/>
        <end position="30"/>
    </location>
</feature>
<dbReference type="KEGG" id="rjg:CCGE525_25615"/>
<keyword evidence="4" id="KW-0808">Transferase</keyword>
<dbReference type="InterPro" id="IPR036097">
    <property type="entry name" value="HisK_dim/P_sf"/>
</dbReference>
<dbReference type="InterPro" id="IPR036890">
    <property type="entry name" value="HATPase_C_sf"/>
</dbReference>
<dbReference type="SMART" id="SM00091">
    <property type="entry name" value="PAS"/>
    <property type="match status" value="3"/>
</dbReference>
<dbReference type="InterPro" id="IPR052162">
    <property type="entry name" value="Sensor_kinase/Photoreceptor"/>
</dbReference>
<accession>A0A387FUG3</accession>
<dbReference type="Pfam" id="PF08447">
    <property type="entry name" value="PAS_3"/>
    <property type="match status" value="3"/>
</dbReference>
<proteinExistence type="predicted"/>
<dbReference type="GO" id="GO:0000155">
    <property type="term" value="F:phosphorelay sensor kinase activity"/>
    <property type="evidence" value="ECO:0007669"/>
    <property type="project" value="InterPro"/>
</dbReference>
<dbReference type="PRINTS" id="PR00344">
    <property type="entry name" value="BCTRLSENSOR"/>
</dbReference>
<dbReference type="InterPro" id="IPR013655">
    <property type="entry name" value="PAS_fold_3"/>
</dbReference>